<comment type="caution">
    <text evidence="1">The sequence shown here is derived from an EMBL/GenBank/DDBJ whole genome shotgun (WGS) entry which is preliminary data.</text>
</comment>
<reference evidence="1 2" key="2">
    <citation type="submission" date="2007-09" db="EMBL/GenBank/DDBJ databases">
        <authorList>
            <person name="Fulton L."/>
            <person name="Clifton S."/>
            <person name="Fulton B."/>
            <person name="Xu J."/>
            <person name="Minx P."/>
            <person name="Pepin K.H."/>
            <person name="Johnson M."/>
            <person name="Thiruvilangam P."/>
            <person name="Bhonagiri V."/>
            <person name="Nash W.E."/>
            <person name="Mardis E.R."/>
            <person name="Wilson R.K."/>
        </authorList>
    </citation>
    <scope>NUCLEOTIDE SEQUENCE [LARGE SCALE GENOMIC DNA]</scope>
    <source>
        <strain evidence="1 2">M21/2</strain>
    </source>
</reference>
<proteinExistence type="predicted"/>
<organism evidence="1 2">
    <name type="scientific">Faecalibacterium prausnitzii M21/2</name>
    <dbReference type="NCBI Taxonomy" id="411485"/>
    <lineage>
        <taxon>Bacteria</taxon>
        <taxon>Bacillati</taxon>
        <taxon>Bacillota</taxon>
        <taxon>Clostridia</taxon>
        <taxon>Eubacteriales</taxon>
        <taxon>Oscillospiraceae</taxon>
        <taxon>Faecalibacterium</taxon>
    </lineage>
</organism>
<dbReference type="AlphaFoldDB" id="A8SCU3"/>
<reference evidence="1 2" key="1">
    <citation type="submission" date="2007-09" db="EMBL/GenBank/DDBJ databases">
        <title>Draft genome sequence of Faecalibacterium prausnitzii M21/2.</title>
        <authorList>
            <person name="Sudarsanam P."/>
            <person name="Ley R."/>
            <person name="Guruge J."/>
            <person name="Turnbaugh P.J."/>
            <person name="Mahowald M."/>
            <person name="Liep D."/>
            <person name="Gordon J."/>
        </authorList>
    </citation>
    <scope>NUCLEOTIDE SEQUENCE [LARGE SCALE GENOMIC DNA]</scope>
    <source>
        <strain evidence="1 2">M21/2</strain>
    </source>
</reference>
<gene>
    <name evidence="1" type="ORF">FAEPRAM212_02064</name>
</gene>
<accession>A8SCU3</accession>
<dbReference type="EMBL" id="ABED02000027">
    <property type="protein sequence ID" value="EDP21336.1"/>
    <property type="molecule type" value="Genomic_DNA"/>
</dbReference>
<sequence length="217" mass="24601">MEGTTMNLKEAFRYQNKLQSLLDEAQGILDCDANVTKVANTYLRHKVMPEAEDETVMDVAQTEYAEQITDVARFMLYLLEEKSRLFAAIRKAKDALDMDMDSEVSLNAARQSIARTFKRMNDLRSSEQLLSGGGTGYRFNAEGNQISYCCDVKRVTTINYDRKVIHAALSKLNRQADETSNRLDICLVTSKVDYTVPFDVNASFAEAFEIYLENAKN</sequence>
<dbReference type="HOGENOM" id="CLU_112834_0_0_9"/>
<evidence type="ECO:0000313" key="2">
    <source>
        <dbReference type="Proteomes" id="UP000005945"/>
    </source>
</evidence>
<dbReference type="Proteomes" id="UP000005945">
    <property type="component" value="Unassembled WGS sequence"/>
</dbReference>
<protein>
    <submittedName>
        <fullName evidence="1">Uncharacterized protein</fullName>
    </submittedName>
</protein>
<name>A8SCU3_9FIRM</name>
<evidence type="ECO:0000313" key="1">
    <source>
        <dbReference type="EMBL" id="EDP21336.1"/>
    </source>
</evidence>